<organism evidence="3">
    <name type="scientific">Camponotus floridanus</name>
    <name type="common">Florida carpenter ant</name>
    <dbReference type="NCBI Taxonomy" id="104421"/>
    <lineage>
        <taxon>Eukaryota</taxon>
        <taxon>Metazoa</taxon>
        <taxon>Ecdysozoa</taxon>
        <taxon>Arthropoda</taxon>
        <taxon>Hexapoda</taxon>
        <taxon>Insecta</taxon>
        <taxon>Pterygota</taxon>
        <taxon>Neoptera</taxon>
        <taxon>Endopterygota</taxon>
        <taxon>Hymenoptera</taxon>
        <taxon>Apocrita</taxon>
        <taxon>Aculeata</taxon>
        <taxon>Formicoidea</taxon>
        <taxon>Formicidae</taxon>
        <taxon>Formicinae</taxon>
        <taxon>Camponotus</taxon>
    </lineage>
</organism>
<protein>
    <submittedName>
        <fullName evidence="2">Uncharacterized protein</fullName>
    </submittedName>
</protein>
<feature type="compositionally biased region" description="Polar residues" evidence="1">
    <location>
        <begin position="78"/>
        <end position="102"/>
    </location>
</feature>
<feature type="region of interest" description="Disordered" evidence="1">
    <location>
        <begin position="78"/>
        <end position="106"/>
    </location>
</feature>
<accession>E2A1L9</accession>
<dbReference type="Proteomes" id="UP000000311">
    <property type="component" value="Unassembled WGS sequence"/>
</dbReference>
<gene>
    <name evidence="2" type="ORF">EAG_06877</name>
</gene>
<evidence type="ECO:0000313" key="2">
    <source>
        <dbReference type="EMBL" id="EFN72692.1"/>
    </source>
</evidence>
<keyword evidence="3" id="KW-1185">Reference proteome</keyword>
<dbReference type="OMA" id="DANCLPQ"/>
<proteinExistence type="predicted"/>
<evidence type="ECO:0000313" key="3">
    <source>
        <dbReference type="Proteomes" id="UP000000311"/>
    </source>
</evidence>
<evidence type="ECO:0000256" key="1">
    <source>
        <dbReference type="SAM" id="MobiDB-lite"/>
    </source>
</evidence>
<feature type="region of interest" description="Disordered" evidence="1">
    <location>
        <begin position="393"/>
        <end position="450"/>
    </location>
</feature>
<dbReference type="EMBL" id="GL435766">
    <property type="protein sequence ID" value="EFN72692.1"/>
    <property type="molecule type" value="Genomic_DNA"/>
</dbReference>
<feature type="compositionally biased region" description="Gly residues" evidence="1">
    <location>
        <begin position="23"/>
        <end position="42"/>
    </location>
</feature>
<name>E2A1L9_CAMFO</name>
<dbReference type="AlphaFoldDB" id="E2A1L9"/>
<feature type="compositionally biased region" description="Basic and acidic residues" evidence="1">
    <location>
        <begin position="393"/>
        <end position="419"/>
    </location>
</feature>
<reference evidence="2 3" key="1">
    <citation type="journal article" date="2010" name="Science">
        <title>Genomic comparison of the ants Camponotus floridanus and Harpegnathos saltator.</title>
        <authorList>
            <person name="Bonasio R."/>
            <person name="Zhang G."/>
            <person name="Ye C."/>
            <person name="Mutti N.S."/>
            <person name="Fang X."/>
            <person name="Qin N."/>
            <person name="Donahue G."/>
            <person name="Yang P."/>
            <person name="Li Q."/>
            <person name="Li C."/>
            <person name="Zhang P."/>
            <person name="Huang Z."/>
            <person name="Berger S.L."/>
            <person name="Reinberg D."/>
            <person name="Wang J."/>
            <person name="Liebig J."/>
        </authorList>
    </citation>
    <scope>NUCLEOTIDE SEQUENCE [LARGE SCALE GENOMIC DNA]</scope>
    <source>
        <strain evidence="3">C129</strain>
    </source>
</reference>
<dbReference type="OrthoDB" id="296522at2759"/>
<sequence>MPLATSDFRNPVCQEMRSLRFSIGGGSSSGGGGTESGGGGEQLGSLLAEPKISPVQPSEMLSFTRIYNEQGSYAKTYNEQGSVDSSDTYASCQTHPSHSQGDLTEEADSNLYVNPLEVTEKCGTGRVKKSISGEVGRNITDTSPSIESLKEIRSSNEASKVNLNDIIPKHRKIRIQQSVKPRAQFVSDQEGVVARGILKEEAAMEDNNNHYGGLRGGKPSTLVPTNLASATRIINYHLFGSLGGSKHYTGASAESKFSLSADSIDSDGTPFMDRHRMSKSILKKSDSGNNYYSNTGDSDTEKLITDSVSTTSMCDNETDACDSNMTANTRSSKKRPVSPLLSRQVLESIFRTNNNTEREFTSSEGDGKAIVARTSKILFDDVVEEEKHVRSEAIAEKQNKESVEQPRRSKIRMQEESKESQATTLILCPHKTRKSTTTEEKKKANKSSGYGCATYKSSDANCLPQEYRFSS</sequence>
<feature type="region of interest" description="Disordered" evidence="1">
    <location>
        <begin position="19"/>
        <end position="54"/>
    </location>
</feature>
<dbReference type="InParanoid" id="E2A1L9"/>
<dbReference type="STRING" id="104421.E2A1L9"/>